<dbReference type="InterPro" id="IPR004827">
    <property type="entry name" value="bZIP"/>
</dbReference>
<feature type="domain" description="BZIP" evidence="2">
    <location>
        <begin position="78"/>
        <end position="141"/>
    </location>
</feature>
<dbReference type="PANTHER" id="PTHR23351:SF23">
    <property type="entry name" value="CYCLIC AMP-DEPENDENT TRANSCRIPTION FACTOR ATF-3"/>
    <property type="match status" value="1"/>
</dbReference>
<accession>A0ABD3WUT1</accession>
<comment type="caution">
    <text evidence="3">The sequence shown here is derived from an EMBL/GenBank/DDBJ whole genome shotgun (WGS) entry which is preliminary data.</text>
</comment>
<sequence>MDEDVLASGGYLEMVNAEDPFQEAIVKSLEIGSVMPLVKEELKLKIQSRRLSEGRGELKVEFTSPPKYEVKQERSETDNKIETRKKRNRQSASKSRQKRKGHEESILKEVEKQQAIHANLQIEVNSLRNIKKLLQVRISKHLAKCPKYGKVMSQQTNMNPLDKEAWERLREVRKFGALSTSILNSAFPNTPVQWKIAIPTAT</sequence>
<dbReference type="PANTHER" id="PTHR23351">
    <property type="entry name" value="FOS TRANSCRIPTION FACTOR-RELATED"/>
    <property type="match status" value="1"/>
</dbReference>
<keyword evidence="4" id="KW-1185">Reference proteome</keyword>
<name>A0ABD3WUT1_SINWO</name>
<dbReference type="AlphaFoldDB" id="A0ABD3WUT1"/>
<evidence type="ECO:0000259" key="2">
    <source>
        <dbReference type="PROSITE" id="PS50217"/>
    </source>
</evidence>
<reference evidence="3 4" key="1">
    <citation type="submission" date="2024-11" db="EMBL/GenBank/DDBJ databases">
        <title>Chromosome-level genome assembly of the freshwater bivalve Anodonta woodiana.</title>
        <authorList>
            <person name="Chen X."/>
        </authorList>
    </citation>
    <scope>NUCLEOTIDE SEQUENCE [LARGE SCALE GENOMIC DNA]</scope>
    <source>
        <strain evidence="3">MN2024</strain>
        <tissue evidence="3">Gills</tissue>
    </source>
</reference>
<feature type="region of interest" description="Disordered" evidence="1">
    <location>
        <begin position="55"/>
        <end position="106"/>
    </location>
</feature>
<dbReference type="SUPFAM" id="SSF57959">
    <property type="entry name" value="Leucine zipper domain"/>
    <property type="match status" value="1"/>
</dbReference>
<dbReference type="InterPro" id="IPR046347">
    <property type="entry name" value="bZIP_sf"/>
</dbReference>
<dbReference type="Proteomes" id="UP001634394">
    <property type="component" value="Unassembled WGS sequence"/>
</dbReference>
<evidence type="ECO:0000256" key="1">
    <source>
        <dbReference type="SAM" id="MobiDB-lite"/>
    </source>
</evidence>
<proteinExistence type="predicted"/>
<dbReference type="EMBL" id="JBJQND010000005">
    <property type="protein sequence ID" value="KAL3877731.1"/>
    <property type="molecule type" value="Genomic_DNA"/>
</dbReference>
<protein>
    <recommendedName>
        <fullName evidence="2">BZIP domain-containing protein</fullName>
    </recommendedName>
</protein>
<dbReference type="EMBL" id="JBJQND010000005">
    <property type="protein sequence ID" value="KAL3877730.1"/>
    <property type="molecule type" value="Genomic_DNA"/>
</dbReference>
<feature type="compositionally biased region" description="Basic and acidic residues" evidence="1">
    <location>
        <begin position="68"/>
        <end position="82"/>
    </location>
</feature>
<dbReference type="InterPro" id="IPR000837">
    <property type="entry name" value="AP-1"/>
</dbReference>
<dbReference type="PROSITE" id="PS50217">
    <property type="entry name" value="BZIP"/>
    <property type="match status" value="1"/>
</dbReference>
<evidence type="ECO:0000313" key="3">
    <source>
        <dbReference type="EMBL" id="KAL3877730.1"/>
    </source>
</evidence>
<gene>
    <name evidence="3" type="ORF">ACJMK2_035394</name>
</gene>
<evidence type="ECO:0000313" key="4">
    <source>
        <dbReference type="Proteomes" id="UP001634394"/>
    </source>
</evidence>
<organism evidence="3 4">
    <name type="scientific">Sinanodonta woodiana</name>
    <name type="common">Chinese pond mussel</name>
    <name type="synonym">Anodonta woodiana</name>
    <dbReference type="NCBI Taxonomy" id="1069815"/>
    <lineage>
        <taxon>Eukaryota</taxon>
        <taxon>Metazoa</taxon>
        <taxon>Spiralia</taxon>
        <taxon>Lophotrochozoa</taxon>
        <taxon>Mollusca</taxon>
        <taxon>Bivalvia</taxon>
        <taxon>Autobranchia</taxon>
        <taxon>Heteroconchia</taxon>
        <taxon>Palaeoheterodonta</taxon>
        <taxon>Unionida</taxon>
        <taxon>Unionoidea</taxon>
        <taxon>Unionidae</taxon>
        <taxon>Unioninae</taxon>
        <taxon>Sinanodonta</taxon>
    </lineage>
</organism>
<feature type="compositionally biased region" description="Basic residues" evidence="1">
    <location>
        <begin position="83"/>
        <end position="100"/>
    </location>
</feature>
<dbReference type="Gene3D" id="1.20.5.170">
    <property type="match status" value="1"/>
</dbReference>
<dbReference type="PROSITE" id="PS00036">
    <property type="entry name" value="BZIP_BASIC"/>
    <property type="match status" value="1"/>
</dbReference>